<proteinExistence type="predicted"/>
<dbReference type="Proteomes" id="UP000327013">
    <property type="component" value="Chromosome 5"/>
</dbReference>
<dbReference type="GO" id="GO:0030247">
    <property type="term" value="F:polysaccharide binding"/>
    <property type="evidence" value="ECO:0007669"/>
    <property type="project" value="InterPro"/>
</dbReference>
<organism evidence="5 6">
    <name type="scientific">Carpinus fangiana</name>
    <dbReference type="NCBI Taxonomy" id="176857"/>
    <lineage>
        <taxon>Eukaryota</taxon>
        <taxon>Viridiplantae</taxon>
        <taxon>Streptophyta</taxon>
        <taxon>Embryophyta</taxon>
        <taxon>Tracheophyta</taxon>
        <taxon>Spermatophyta</taxon>
        <taxon>Magnoliopsida</taxon>
        <taxon>eudicotyledons</taxon>
        <taxon>Gunneridae</taxon>
        <taxon>Pentapetalae</taxon>
        <taxon>rosids</taxon>
        <taxon>fabids</taxon>
        <taxon>Fagales</taxon>
        <taxon>Betulaceae</taxon>
        <taxon>Carpinus</taxon>
    </lineage>
</organism>
<reference evidence="5 6" key="1">
    <citation type="submission" date="2019-06" db="EMBL/GenBank/DDBJ databases">
        <title>A chromosomal-level reference genome of Carpinus fangiana (Coryloideae, Betulaceae).</title>
        <authorList>
            <person name="Yang X."/>
            <person name="Wang Z."/>
            <person name="Zhang L."/>
            <person name="Hao G."/>
            <person name="Liu J."/>
            <person name="Yang Y."/>
        </authorList>
    </citation>
    <scope>NUCLEOTIDE SEQUENCE [LARGE SCALE GENOMIC DNA]</scope>
    <source>
        <strain evidence="5">Cfa_2016G</strain>
        <tissue evidence="5">Leaf</tissue>
    </source>
</reference>
<keyword evidence="2 3" id="KW-0732">Signal</keyword>
<name>A0A5N6R7C9_9ROSI</name>
<keyword evidence="6" id="KW-1185">Reference proteome</keyword>
<gene>
    <name evidence="5" type="ORF">FH972_012513</name>
</gene>
<dbReference type="PANTHER" id="PTHR33138">
    <property type="entry name" value="OS01G0690200 PROTEIN"/>
    <property type="match status" value="1"/>
</dbReference>
<sequence length="275" mass="31251">MARGMLFPAGLMVLIVVLVLVHEACSANDSHHHSCHSSCGDIDNISYPFRLKDDPAICGDQRYNLSCENNQTVLYLYAGRFYVQEINYSEYTIRVVDPGIKKDNISSIPRYFLNKYNFSSGDPYTLSYPHNINFSCKSGQYQRSLSNWYYGAVWVKCEKPVISDDYLDTSTCLSNGVNSSNSSLFHSKGYRYVLSSDSISRRGLGDSCQVEQMFPSAYTITCSEVYDDLVYGFELIWVQVFCDNFTGDDVCNIDNVNFIVDNCYDLYPIQGAYRV</sequence>
<evidence type="ECO:0000256" key="3">
    <source>
        <dbReference type="SAM" id="SignalP"/>
    </source>
</evidence>
<dbReference type="AlphaFoldDB" id="A0A5N6R7C9"/>
<evidence type="ECO:0000256" key="2">
    <source>
        <dbReference type="ARBA" id="ARBA00022729"/>
    </source>
</evidence>
<dbReference type="InterPro" id="IPR025287">
    <property type="entry name" value="WAK_GUB"/>
</dbReference>
<feature type="domain" description="Wall-associated receptor kinase galacturonan-binding" evidence="4">
    <location>
        <begin position="35"/>
        <end position="97"/>
    </location>
</feature>
<evidence type="ECO:0000259" key="4">
    <source>
        <dbReference type="Pfam" id="PF13947"/>
    </source>
</evidence>
<dbReference type="GO" id="GO:0016020">
    <property type="term" value="C:membrane"/>
    <property type="evidence" value="ECO:0007669"/>
    <property type="project" value="UniProtKB-SubCell"/>
</dbReference>
<accession>A0A5N6R7C9</accession>
<feature type="chain" id="PRO_5024383199" description="Wall-associated receptor kinase galacturonan-binding domain-containing protein" evidence="3">
    <location>
        <begin position="27"/>
        <end position="275"/>
    </location>
</feature>
<protein>
    <recommendedName>
        <fullName evidence="4">Wall-associated receptor kinase galacturonan-binding domain-containing protein</fullName>
    </recommendedName>
</protein>
<feature type="signal peptide" evidence="3">
    <location>
        <begin position="1"/>
        <end position="26"/>
    </location>
</feature>
<evidence type="ECO:0000256" key="1">
    <source>
        <dbReference type="ARBA" id="ARBA00004167"/>
    </source>
</evidence>
<evidence type="ECO:0000313" key="5">
    <source>
        <dbReference type="EMBL" id="KAE8055687.1"/>
    </source>
</evidence>
<dbReference type="Pfam" id="PF13947">
    <property type="entry name" value="GUB_WAK_bind"/>
    <property type="match status" value="1"/>
</dbReference>
<dbReference type="EMBL" id="CM017325">
    <property type="protein sequence ID" value="KAE8055687.1"/>
    <property type="molecule type" value="Genomic_DNA"/>
</dbReference>
<evidence type="ECO:0000313" key="6">
    <source>
        <dbReference type="Proteomes" id="UP000327013"/>
    </source>
</evidence>
<dbReference type="PANTHER" id="PTHR33138:SF30">
    <property type="entry name" value="LEAF RUST 10 DISEASE-RESISTANCE LOCUS RECEPTOR-LIKE PROTEIN KINASE-LIKE 2.7"/>
    <property type="match status" value="1"/>
</dbReference>
<dbReference type="OrthoDB" id="1513794at2759"/>
<comment type="subcellular location">
    <subcellularLocation>
        <location evidence="1">Membrane</location>
        <topology evidence="1">Single-pass membrane protein</topology>
    </subcellularLocation>
</comment>